<evidence type="ECO:0000256" key="2">
    <source>
        <dbReference type="ARBA" id="ARBA00022448"/>
    </source>
</evidence>
<dbReference type="Gene3D" id="1.10.510.10">
    <property type="entry name" value="Transferase(Phosphotransferase) domain 1"/>
    <property type="match status" value="1"/>
</dbReference>
<accession>A0A179F0T3</accession>
<dbReference type="CDD" id="cd00180">
    <property type="entry name" value="PKc"/>
    <property type="match status" value="1"/>
</dbReference>
<dbReference type="GO" id="GO:0006914">
    <property type="term" value="P:autophagy"/>
    <property type="evidence" value="ECO:0007669"/>
    <property type="project" value="UniProtKB-KW"/>
</dbReference>
<dbReference type="KEGG" id="pchm:VFPPC_11509"/>
<proteinExistence type="predicted"/>
<dbReference type="InterPro" id="IPR008271">
    <property type="entry name" value="Ser/Thr_kinase_AS"/>
</dbReference>
<dbReference type="GO" id="GO:0004674">
    <property type="term" value="F:protein serine/threonine kinase activity"/>
    <property type="evidence" value="ECO:0007669"/>
    <property type="project" value="InterPro"/>
</dbReference>
<dbReference type="InterPro" id="IPR000719">
    <property type="entry name" value="Prot_kinase_dom"/>
</dbReference>
<dbReference type="GeneID" id="28853668"/>
<keyword evidence="8" id="KW-1185">Reference proteome</keyword>
<sequence length="563" mass="63293">MAMLGGQRMTDADILSLGNNRFYEFKPPTAQDDPRASWKGGQSANLTGPTYGFAFKEQIYSPYGWVIGSSSDDSCDFQIAADNRDGVSGEHLRVEISPDSHCHPRVTNLSRNSIMVWYGERMVALQKDDHTDITEPVRIHITADLVIYAWCPELSREQDRRYKRHAEEFHRDREFAQPRPLNDSRMAQTPDIRWGMNGTMYKRTGTLSSSTGSFASVMQVEEVTSGGVFAAKVPHFRSSDSMAIVRQRRETLVGEFRKLMSLRHVGWIRPSLSVKNDNNNVLQNNIVEAVEIVEGRTPNEPPWLIMEWIRLDLRSVPLKDEEKHTVLRQISMGLAFMHRNHFAHRDLKPENILIKRDDDILIAKLGDFGLSKVLGNMHTHAGSFIYMAPELWDEDRIGYTEVVDLWSLGVICLEILTGWVSILDEFPRTGPPGPQQHKTWVERSIMPRLSQTTPAEGGELLKGLLTLTPTERWTADQAEAWLRPHSFSGQVGGVVGSDASMENGTSRRGVRSEHPTLSTTRANNASPTPSVRSSDPSLPDTDPCGSPWFRSPNADELDDTSSS</sequence>
<protein>
    <recommendedName>
        <fullName evidence="4">Autophagy-related protein 1</fullName>
    </recommendedName>
</protein>
<evidence type="ECO:0000259" key="6">
    <source>
        <dbReference type="PROSITE" id="PS50011"/>
    </source>
</evidence>
<keyword evidence="7" id="KW-0808">Transferase</keyword>
<dbReference type="Proteomes" id="UP000078397">
    <property type="component" value="Unassembled WGS sequence"/>
</dbReference>
<dbReference type="SUPFAM" id="SSF56112">
    <property type="entry name" value="Protein kinase-like (PK-like)"/>
    <property type="match status" value="1"/>
</dbReference>
<dbReference type="AlphaFoldDB" id="A0A179F0T3"/>
<dbReference type="InterPro" id="IPR011009">
    <property type="entry name" value="Kinase-like_dom_sf"/>
</dbReference>
<evidence type="ECO:0000256" key="5">
    <source>
        <dbReference type="SAM" id="MobiDB-lite"/>
    </source>
</evidence>
<dbReference type="OrthoDB" id="4935649at2759"/>
<feature type="region of interest" description="Disordered" evidence="5">
    <location>
        <begin position="492"/>
        <end position="563"/>
    </location>
</feature>
<reference evidence="7 8" key="1">
    <citation type="journal article" date="2016" name="PLoS Pathog.">
        <title>Biosynthesis of antibiotic leucinostatins in bio-control fungus Purpureocillium lilacinum and their inhibition on phytophthora revealed by genome mining.</title>
        <authorList>
            <person name="Wang G."/>
            <person name="Liu Z."/>
            <person name="Lin R."/>
            <person name="Li E."/>
            <person name="Mao Z."/>
            <person name="Ling J."/>
            <person name="Yang Y."/>
            <person name="Yin W.B."/>
            <person name="Xie B."/>
        </authorList>
    </citation>
    <scope>NUCLEOTIDE SEQUENCE [LARGE SCALE GENOMIC DNA]</scope>
    <source>
        <strain evidence="7">170</strain>
    </source>
</reference>
<dbReference type="Pfam" id="PF00069">
    <property type="entry name" value="Pkinase"/>
    <property type="match status" value="1"/>
</dbReference>
<evidence type="ECO:0000313" key="7">
    <source>
        <dbReference type="EMBL" id="OAQ59012.1"/>
    </source>
</evidence>
<dbReference type="InterPro" id="IPR045269">
    <property type="entry name" value="Atg1-like"/>
</dbReference>
<dbReference type="GO" id="GO:0010506">
    <property type="term" value="P:regulation of autophagy"/>
    <property type="evidence" value="ECO:0007669"/>
    <property type="project" value="InterPro"/>
</dbReference>
<dbReference type="STRING" id="1380566.A0A179F0T3"/>
<dbReference type="PROSITE" id="PS00108">
    <property type="entry name" value="PROTEIN_KINASE_ST"/>
    <property type="match status" value="1"/>
</dbReference>
<comment type="subcellular location">
    <subcellularLocation>
        <location evidence="1">Preautophagosomal structure membrane</location>
        <topology evidence="1">Peripheral membrane protein</topology>
    </subcellularLocation>
</comment>
<evidence type="ECO:0000313" key="8">
    <source>
        <dbReference type="Proteomes" id="UP000078397"/>
    </source>
</evidence>
<dbReference type="RefSeq" id="XP_018137092.1">
    <property type="nucleotide sequence ID" value="XM_018289674.1"/>
</dbReference>
<dbReference type="PANTHER" id="PTHR24348:SF68">
    <property type="entry name" value="SERINE_THREONINE-PROTEIN KINASE ATG1C"/>
    <property type="match status" value="1"/>
</dbReference>
<dbReference type="GO" id="GO:0005524">
    <property type="term" value="F:ATP binding"/>
    <property type="evidence" value="ECO:0007669"/>
    <property type="project" value="InterPro"/>
</dbReference>
<dbReference type="GO" id="GO:0034045">
    <property type="term" value="C:phagophore assembly site membrane"/>
    <property type="evidence" value="ECO:0007669"/>
    <property type="project" value="UniProtKB-SubCell"/>
</dbReference>
<dbReference type="PANTHER" id="PTHR24348">
    <property type="entry name" value="SERINE/THREONINE-PROTEIN KINASE UNC-51-RELATED"/>
    <property type="match status" value="1"/>
</dbReference>
<dbReference type="PROSITE" id="PS50011">
    <property type="entry name" value="PROTEIN_KINASE_DOM"/>
    <property type="match status" value="1"/>
</dbReference>
<evidence type="ECO:0000256" key="4">
    <source>
        <dbReference type="ARBA" id="ARBA00030237"/>
    </source>
</evidence>
<gene>
    <name evidence="7" type="ORF">VFPPC_11509</name>
</gene>
<evidence type="ECO:0000256" key="3">
    <source>
        <dbReference type="ARBA" id="ARBA00023006"/>
    </source>
</evidence>
<name>A0A179F0T3_METCM</name>
<dbReference type="SMART" id="SM00220">
    <property type="entry name" value="S_TKc"/>
    <property type="match status" value="1"/>
</dbReference>
<keyword evidence="2" id="KW-0813">Transport</keyword>
<feature type="domain" description="Protein kinase" evidence="6">
    <location>
        <begin position="203"/>
        <end position="488"/>
    </location>
</feature>
<keyword evidence="3" id="KW-0072">Autophagy</keyword>
<organism evidence="7 8">
    <name type="scientific">Pochonia chlamydosporia 170</name>
    <dbReference type="NCBI Taxonomy" id="1380566"/>
    <lineage>
        <taxon>Eukaryota</taxon>
        <taxon>Fungi</taxon>
        <taxon>Dikarya</taxon>
        <taxon>Ascomycota</taxon>
        <taxon>Pezizomycotina</taxon>
        <taxon>Sordariomycetes</taxon>
        <taxon>Hypocreomycetidae</taxon>
        <taxon>Hypocreales</taxon>
        <taxon>Clavicipitaceae</taxon>
        <taxon>Pochonia</taxon>
    </lineage>
</organism>
<keyword evidence="7" id="KW-0418">Kinase</keyword>
<comment type="caution">
    <text evidence="7">The sequence shown here is derived from an EMBL/GenBank/DDBJ whole genome shotgun (WGS) entry which is preliminary data.</text>
</comment>
<evidence type="ECO:0000256" key="1">
    <source>
        <dbReference type="ARBA" id="ARBA00004623"/>
    </source>
</evidence>
<dbReference type="EMBL" id="LSBJ02000012">
    <property type="protein sequence ID" value="OAQ59012.1"/>
    <property type="molecule type" value="Genomic_DNA"/>
</dbReference>
<feature type="compositionally biased region" description="Polar residues" evidence="5">
    <location>
        <begin position="515"/>
        <end position="536"/>
    </location>
</feature>